<feature type="domain" description="DNA/RNA non-specific endonuclease/pyrophosphatase/phosphodiesterase" evidence="5">
    <location>
        <begin position="62"/>
        <end position="252"/>
    </location>
</feature>
<dbReference type="SUPFAM" id="SSF54060">
    <property type="entry name" value="His-Me finger endonucleases"/>
    <property type="match status" value="1"/>
</dbReference>
<feature type="binding site" evidence="2">
    <location>
        <position position="156"/>
    </location>
    <ligand>
        <name>Mg(2+)</name>
        <dbReference type="ChEBI" id="CHEBI:18420"/>
        <note>catalytic</note>
    </ligand>
</feature>
<dbReference type="SMART" id="SM00477">
    <property type="entry name" value="NUC"/>
    <property type="match status" value="1"/>
</dbReference>
<evidence type="ECO:0000256" key="3">
    <source>
        <dbReference type="SAM" id="Phobius"/>
    </source>
</evidence>
<dbReference type="InterPro" id="IPR040255">
    <property type="entry name" value="Non-specific_endonuclease"/>
</dbReference>
<dbReference type="Proteomes" id="UP000503312">
    <property type="component" value="Chromosome"/>
</dbReference>
<dbReference type="RefSeq" id="WP_173955130.1">
    <property type="nucleotide sequence ID" value="NZ_CP028942.1"/>
</dbReference>
<evidence type="ECO:0000259" key="5">
    <source>
        <dbReference type="SMART" id="SM00892"/>
    </source>
</evidence>
<dbReference type="GO" id="GO:0003676">
    <property type="term" value="F:nucleic acid binding"/>
    <property type="evidence" value="ECO:0007669"/>
    <property type="project" value="InterPro"/>
</dbReference>
<dbReference type="InterPro" id="IPR001604">
    <property type="entry name" value="Endo_G_ENPP1-like_dom"/>
</dbReference>
<keyword evidence="6" id="KW-0540">Nuclease</keyword>
<dbReference type="PANTHER" id="PTHR13966">
    <property type="entry name" value="ENDONUCLEASE RELATED"/>
    <property type="match status" value="1"/>
</dbReference>
<reference evidence="6 7" key="1">
    <citation type="submission" date="2018-04" db="EMBL/GenBank/DDBJ databases">
        <title>Polynucleobacter sp. UH21B genome.</title>
        <authorList>
            <person name="Hahn M.W."/>
        </authorList>
    </citation>
    <scope>NUCLEOTIDE SEQUENCE [LARGE SCALE GENOMIC DNA]</scope>
    <source>
        <strain evidence="6 7">MWH-UH21B</strain>
    </source>
</reference>
<keyword evidence="6" id="KW-0378">Hydrolase</keyword>
<protein>
    <submittedName>
        <fullName evidence="6">DNA/RNA non-specific endonuclease</fullName>
    </submittedName>
</protein>
<dbReference type="Gene3D" id="3.40.570.10">
    <property type="entry name" value="Extracellular Endonuclease, subunit A"/>
    <property type="match status" value="1"/>
</dbReference>
<proteinExistence type="predicted"/>
<keyword evidence="3" id="KW-1133">Transmembrane helix</keyword>
<keyword evidence="3" id="KW-0812">Transmembrane</keyword>
<evidence type="ECO:0000313" key="6">
    <source>
        <dbReference type="EMBL" id="QKM65639.1"/>
    </source>
</evidence>
<gene>
    <name evidence="6" type="ORF">DCO17_01880</name>
</gene>
<keyword evidence="6" id="KW-0255">Endonuclease</keyword>
<dbReference type="EMBL" id="CP028942">
    <property type="protein sequence ID" value="QKM65639.1"/>
    <property type="molecule type" value="Genomic_DNA"/>
</dbReference>
<dbReference type="AlphaFoldDB" id="A0A6M9PY16"/>
<evidence type="ECO:0000313" key="7">
    <source>
        <dbReference type="Proteomes" id="UP000503312"/>
    </source>
</evidence>
<dbReference type="InterPro" id="IPR044925">
    <property type="entry name" value="His-Me_finger_sf"/>
</dbReference>
<feature type="active site" description="Proton acceptor" evidence="1">
    <location>
        <position position="126"/>
    </location>
</feature>
<organism evidence="6 7">
    <name type="scientific">Polynucleobacter tropicus</name>
    <dbReference type="NCBI Taxonomy" id="1743174"/>
    <lineage>
        <taxon>Bacteria</taxon>
        <taxon>Pseudomonadati</taxon>
        <taxon>Pseudomonadota</taxon>
        <taxon>Betaproteobacteria</taxon>
        <taxon>Burkholderiales</taxon>
        <taxon>Burkholderiaceae</taxon>
        <taxon>Polynucleobacter</taxon>
    </lineage>
</organism>
<feature type="domain" description="ENPP1-3/EXOG-like endonuclease/phosphodiesterase" evidence="4">
    <location>
        <begin position="63"/>
        <end position="252"/>
    </location>
</feature>
<sequence>MNWDHKLSYRAPLLQLFRLVSLITLIGYLATPLSALALFDECKNLFPDQRIPTSPLVGRDLCFDSFAVYYSPQDKKPIYVVEKLNRDQLLAPHPRRSNQFYEEARLPFSERAHLSDYRGSGYDRGHNAPAGDMSNERAMAQSFSLANMMPQARQNNQGIWAKNIEEPTRHYAKRATGDVYVFTGSTGNQGSIGRGHVTIPSHLYKLVYDPSKNSAWAYWIENTNDALMTPLISYAELVTKTGIDFHLPIQSESTPTKPDSKKTVQNAGLVGGWYPVFFDTYSAEKVNAILNSIKTGKVASVQIQYDQNVELAKQITSQLQSQTQVVIELSQSSPPDTPGVTYERKRVTVIVRSKVN</sequence>
<keyword evidence="2" id="KW-0479">Metal-binding</keyword>
<feature type="transmembrane region" description="Helical" evidence="3">
    <location>
        <begin position="16"/>
        <end position="39"/>
    </location>
</feature>
<dbReference type="Pfam" id="PF01223">
    <property type="entry name" value="Endonuclease_NS"/>
    <property type="match status" value="1"/>
</dbReference>
<evidence type="ECO:0000259" key="4">
    <source>
        <dbReference type="SMART" id="SM00477"/>
    </source>
</evidence>
<dbReference type="GO" id="GO:0046872">
    <property type="term" value="F:metal ion binding"/>
    <property type="evidence" value="ECO:0007669"/>
    <property type="project" value="UniProtKB-KW"/>
</dbReference>
<dbReference type="GO" id="GO:0000014">
    <property type="term" value="F:single-stranded DNA endodeoxyribonuclease activity"/>
    <property type="evidence" value="ECO:0007669"/>
    <property type="project" value="TreeGrafter"/>
</dbReference>
<keyword evidence="7" id="KW-1185">Reference proteome</keyword>
<keyword evidence="3" id="KW-0472">Membrane</keyword>
<dbReference type="InterPro" id="IPR044929">
    <property type="entry name" value="DNA/RNA_non-sp_Endonuclease_sf"/>
</dbReference>
<dbReference type="SMART" id="SM00892">
    <property type="entry name" value="Endonuclease_NS"/>
    <property type="match status" value="1"/>
</dbReference>
<evidence type="ECO:0000256" key="1">
    <source>
        <dbReference type="PIRSR" id="PIRSR640255-1"/>
    </source>
</evidence>
<dbReference type="PANTHER" id="PTHR13966:SF5">
    <property type="entry name" value="ENDONUCLEASE G, MITOCHONDRIAL"/>
    <property type="match status" value="1"/>
</dbReference>
<evidence type="ECO:0000256" key="2">
    <source>
        <dbReference type="PIRSR" id="PIRSR640255-2"/>
    </source>
</evidence>
<name>A0A6M9PY16_9BURK</name>
<dbReference type="GO" id="GO:0004521">
    <property type="term" value="F:RNA endonuclease activity"/>
    <property type="evidence" value="ECO:0007669"/>
    <property type="project" value="TreeGrafter"/>
</dbReference>
<accession>A0A6M9PY16</accession>
<dbReference type="KEGG" id="ptrp:DCO17_01880"/>
<dbReference type="InterPro" id="IPR020821">
    <property type="entry name" value="ENPP1-3/EXOG-like_nuc-like"/>
</dbReference>